<organism evidence="1 2">
    <name type="scientific">Colocasia esculenta</name>
    <name type="common">Wild taro</name>
    <name type="synonym">Arum esculentum</name>
    <dbReference type="NCBI Taxonomy" id="4460"/>
    <lineage>
        <taxon>Eukaryota</taxon>
        <taxon>Viridiplantae</taxon>
        <taxon>Streptophyta</taxon>
        <taxon>Embryophyta</taxon>
        <taxon>Tracheophyta</taxon>
        <taxon>Spermatophyta</taxon>
        <taxon>Magnoliopsida</taxon>
        <taxon>Liliopsida</taxon>
        <taxon>Araceae</taxon>
        <taxon>Aroideae</taxon>
        <taxon>Colocasieae</taxon>
        <taxon>Colocasia</taxon>
    </lineage>
</organism>
<sequence>MRMVGRTSAMAQITKKSTTDLQELGVYTNLSQWCLHSPPVCRHWLTVPEACSERSNQWCRHSPPVYTNLSQWCRHSPHVCRHWLTVPEACSDRSNQWCRHSPPVCQH</sequence>
<keyword evidence="2" id="KW-1185">Reference proteome</keyword>
<proteinExistence type="predicted"/>
<comment type="caution">
    <text evidence="1">The sequence shown here is derived from an EMBL/GenBank/DDBJ whole genome shotgun (WGS) entry which is preliminary data.</text>
</comment>
<dbReference type="AlphaFoldDB" id="A0A843U4K0"/>
<reference evidence="1" key="1">
    <citation type="submission" date="2017-07" db="EMBL/GenBank/DDBJ databases">
        <title>Taro Niue Genome Assembly and Annotation.</title>
        <authorList>
            <person name="Atibalentja N."/>
            <person name="Keating K."/>
            <person name="Fields C.J."/>
        </authorList>
    </citation>
    <scope>NUCLEOTIDE SEQUENCE</scope>
    <source>
        <strain evidence="1">Niue_2</strain>
        <tissue evidence="1">Leaf</tissue>
    </source>
</reference>
<name>A0A843U4K0_COLES</name>
<evidence type="ECO:0000313" key="2">
    <source>
        <dbReference type="Proteomes" id="UP000652761"/>
    </source>
</evidence>
<accession>A0A843U4K0</accession>
<dbReference type="Proteomes" id="UP000652761">
    <property type="component" value="Unassembled WGS sequence"/>
</dbReference>
<protein>
    <submittedName>
        <fullName evidence="1">Uncharacterized protein</fullName>
    </submittedName>
</protein>
<gene>
    <name evidence="1" type="ORF">Taro_009631</name>
</gene>
<evidence type="ECO:0000313" key="1">
    <source>
        <dbReference type="EMBL" id="MQL77226.1"/>
    </source>
</evidence>
<dbReference type="EMBL" id="NMUH01000338">
    <property type="protein sequence ID" value="MQL77226.1"/>
    <property type="molecule type" value="Genomic_DNA"/>
</dbReference>